<evidence type="ECO:0000313" key="1">
    <source>
        <dbReference type="EMBL" id="GAG45460.1"/>
    </source>
</evidence>
<organism evidence="1">
    <name type="scientific">marine sediment metagenome</name>
    <dbReference type="NCBI Taxonomy" id="412755"/>
    <lineage>
        <taxon>unclassified sequences</taxon>
        <taxon>metagenomes</taxon>
        <taxon>ecological metagenomes</taxon>
    </lineage>
</organism>
<reference evidence="1" key="1">
    <citation type="journal article" date="2014" name="Front. Microbiol.">
        <title>High frequency of phylogenetically diverse reductive dehalogenase-homologous genes in deep subseafloor sedimentary metagenomes.</title>
        <authorList>
            <person name="Kawai M."/>
            <person name="Futagami T."/>
            <person name="Toyoda A."/>
            <person name="Takaki Y."/>
            <person name="Nishi S."/>
            <person name="Hori S."/>
            <person name="Arai W."/>
            <person name="Tsubouchi T."/>
            <person name="Morono Y."/>
            <person name="Uchiyama I."/>
            <person name="Ito T."/>
            <person name="Fujiyama A."/>
            <person name="Inagaki F."/>
            <person name="Takami H."/>
        </authorList>
    </citation>
    <scope>NUCLEOTIDE SEQUENCE</scope>
    <source>
        <strain evidence="1">Expedition CK06-06</strain>
    </source>
</reference>
<name>X0XQF4_9ZZZZ</name>
<sequence length="36" mass="3804">MGFTRALVSPSGNLKQPLRAGDGWVSNVSPKVYAAE</sequence>
<feature type="non-terminal residue" evidence="1">
    <location>
        <position position="36"/>
    </location>
</feature>
<proteinExistence type="predicted"/>
<protein>
    <submittedName>
        <fullName evidence="1">Uncharacterized protein</fullName>
    </submittedName>
</protein>
<comment type="caution">
    <text evidence="1">The sequence shown here is derived from an EMBL/GenBank/DDBJ whole genome shotgun (WGS) entry which is preliminary data.</text>
</comment>
<dbReference type="EMBL" id="BARS01059463">
    <property type="protein sequence ID" value="GAG45460.1"/>
    <property type="molecule type" value="Genomic_DNA"/>
</dbReference>
<dbReference type="AlphaFoldDB" id="X0XQF4"/>
<accession>X0XQF4</accession>
<gene>
    <name evidence="1" type="ORF">S01H1_86114</name>
</gene>